<organism evidence="1 2">
    <name type="scientific">Thermanaerothrix daxensis</name>
    <dbReference type="NCBI Taxonomy" id="869279"/>
    <lineage>
        <taxon>Bacteria</taxon>
        <taxon>Bacillati</taxon>
        <taxon>Chloroflexota</taxon>
        <taxon>Anaerolineae</taxon>
        <taxon>Anaerolineales</taxon>
        <taxon>Anaerolineaceae</taxon>
        <taxon>Thermanaerothrix</taxon>
    </lineage>
</organism>
<dbReference type="AlphaFoldDB" id="A0A0P6Y0Q6"/>
<evidence type="ECO:0000313" key="2">
    <source>
        <dbReference type="Proteomes" id="UP000050544"/>
    </source>
</evidence>
<protein>
    <recommendedName>
        <fullName evidence="3">Glycosyltransferase 2-like domain-containing protein</fullName>
    </recommendedName>
</protein>
<evidence type="ECO:0008006" key="3">
    <source>
        <dbReference type="Google" id="ProtNLM"/>
    </source>
</evidence>
<dbReference type="EMBL" id="LGKO01000005">
    <property type="protein sequence ID" value="KPL82524.1"/>
    <property type="molecule type" value="Genomic_DNA"/>
</dbReference>
<proteinExistence type="predicted"/>
<dbReference type="STRING" id="869279.SE15_10335"/>
<comment type="caution">
    <text evidence="1">The sequence shown here is derived from an EMBL/GenBank/DDBJ whole genome shotgun (WGS) entry which is preliminary data.</text>
</comment>
<accession>A0A0P6Y0Q6</accession>
<dbReference type="Proteomes" id="UP000050544">
    <property type="component" value="Unassembled WGS sequence"/>
</dbReference>
<evidence type="ECO:0000313" key="1">
    <source>
        <dbReference type="EMBL" id="KPL82524.1"/>
    </source>
</evidence>
<keyword evidence="2" id="KW-1185">Reference proteome</keyword>
<sequence length="138" mass="15753">MWGGWWQDGSRPFDLIINHYDSTYVGKIPCDVEFHQTGRLPGTKFTAFHSLLTEYAHILEPYEYILLLDDDIQFPEGGIERLFDIVHQHGWEMAQASLSPDSYCPHPVCLSLTSRQLVASISTIEPSCLRFLVILPNS</sequence>
<name>A0A0P6Y0Q6_9CHLR</name>
<gene>
    <name evidence="1" type="ORF">SE15_10335</name>
</gene>
<reference evidence="1 2" key="1">
    <citation type="submission" date="2015-07" db="EMBL/GenBank/DDBJ databases">
        <title>Whole genome sequence of Thermanaerothrix daxensis DSM 23592.</title>
        <authorList>
            <person name="Hemp J."/>
            <person name="Ward L.M."/>
            <person name="Pace L.A."/>
            <person name="Fischer W.W."/>
        </authorList>
    </citation>
    <scope>NUCLEOTIDE SEQUENCE [LARGE SCALE GENOMIC DNA]</scope>
    <source>
        <strain evidence="1 2">GNS-1</strain>
    </source>
</reference>